<gene>
    <name evidence="2" type="ORF">C9374_001025</name>
</gene>
<organism evidence="2 3">
    <name type="scientific">Naegleria lovaniensis</name>
    <name type="common">Amoeba</name>
    <dbReference type="NCBI Taxonomy" id="51637"/>
    <lineage>
        <taxon>Eukaryota</taxon>
        <taxon>Discoba</taxon>
        <taxon>Heterolobosea</taxon>
        <taxon>Tetramitia</taxon>
        <taxon>Eutetramitia</taxon>
        <taxon>Vahlkampfiidae</taxon>
        <taxon>Naegleria</taxon>
    </lineage>
</organism>
<protein>
    <submittedName>
        <fullName evidence="2">Uncharacterized protein</fullName>
    </submittedName>
</protein>
<evidence type="ECO:0000313" key="3">
    <source>
        <dbReference type="Proteomes" id="UP000816034"/>
    </source>
</evidence>
<feature type="compositionally biased region" description="Acidic residues" evidence="1">
    <location>
        <begin position="689"/>
        <end position="706"/>
    </location>
</feature>
<evidence type="ECO:0000313" key="2">
    <source>
        <dbReference type="EMBL" id="KAG2388175.1"/>
    </source>
</evidence>
<reference evidence="2 3" key="1">
    <citation type="journal article" date="2018" name="BMC Genomics">
        <title>The genome of Naegleria lovaniensis, the basis for a comparative approach to unravel pathogenicity factors of the human pathogenic amoeba N. fowleri.</title>
        <authorList>
            <person name="Liechti N."/>
            <person name="Schurch N."/>
            <person name="Bruggmann R."/>
            <person name="Wittwer M."/>
        </authorList>
    </citation>
    <scope>NUCLEOTIDE SEQUENCE [LARGE SCALE GENOMIC DNA]</scope>
    <source>
        <strain evidence="2 3">ATCC 30569</strain>
    </source>
</reference>
<dbReference type="AlphaFoldDB" id="A0AA88GSP8"/>
<feature type="compositionally biased region" description="Low complexity" evidence="1">
    <location>
        <begin position="571"/>
        <end position="605"/>
    </location>
</feature>
<feature type="region of interest" description="Disordered" evidence="1">
    <location>
        <begin position="506"/>
        <end position="556"/>
    </location>
</feature>
<feature type="compositionally biased region" description="Low complexity" evidence="1">
    <location>
        <begin position="643"/>
        <end position="656"/>
    </location>
</feature>
<feature type="compositionally biased region" description="Low complexity" evidence="1">
    <location>
        <begin position="513"/>
        <end position="547"/>
    </location>
</feature>
<comment type="caution">
    <text evidence="2">The sequence shown here is derived from an EMBL/GenBank/DDBJ whole genome shotgun (WGS) entry which is preliminary data.</text>
</comment>
<feature type="region of interest" description="Disordered" evidence="1">
    <location>
        <begin position="569"/>
        <end position="611"/>
    </location>
</feature>
<proteinExistence type="predicted"/>
<feature type="region of interest" description="Disordered" evidence="1">
    <location>
        <begin position="629"/>
        <end position="706"/>
    </location>
</feature>
<dbReference type="Proteomes" id="UP000816034">
    <property type="component" value="Unassembled WGS sequence"/>
</dbReference>
<dbReference type="EMBL" id="PYSW02000011">
    <property type="protein sequence ID" value="KAG2388175.1"/>
    <property type="molecule type" value="Genomic_DNA"/>
</dbReference>
<feature type="region of interest" description="Disordered" evidence="1">
    <location>
        <begin position="304"/>
        <end position="326"/>
    </location>
</feature>
<evidence type="ECO:0000256" key="1">
    <source>
        <dbReference type="SAM" id="MobiDB-lite"/>
    </source>
</evidence>
<name>A0AA88GSP8_NAELO</name>
<feature type="region of interest" description="Disordered" evidence="1">
    <location>
        <begin position="1"/>
        <end position="22"/>
    </location>
</feature>
<sequence>MSPPATSLNDEDNTNEDLFPSITSPTSKIKSLKSLKAIHKEISSILNPKFEQCRFLCPATQIISETRHRVVILSLIYHRQNRGEYAVFIFNENLKLRECIPMKSFNFFIQLQQPQLLTTSGTKRNYLTTLEDQEMMKKFFEKSWNDDNDDDDEYQDDYTELNVRDFKDESWKTHKFLATSTRLVLYQVVNEQAQDFVFAFQNDQQLMTCLMTLSGICSELDVENEHVEFDQVFELPYDLEYAMFKDEVYDENKSNIYKPPNGYQFFTSLSNIKDQMKRANTFMNMSQQSISLRHQIQRRALEQGFTNNSSQDKSQKRLSSKLSSPGVFSVGTPPLSSSWNLLNASSNSNKEEKRKSLNNSLYTSLLQSSVMNNSNSNNTNLQSKSTLSNLTPQPFDWVLFFIERYELDVNEIEFLNPLYQDMEDGEELTEIQIIEKKKATLVEEDLVTISTMVSNSTSVLKDGQHEKKNSIGTGPEEDEYAWLLKRSEYDIEEFVNSIQRHLCVKSESKKHSSISSGTTPTINKNGNSTTTTTTTNTTPKTTITTTSVNSSKGTIPTLTTSKMVTTSAQNSVGVSPVSSPQSPPQISSTTSPTTTLTTSVQSTSSEPIPVSGYQSSLISKLQSMSNLTGTSPVATTMTPNSPPTSVASSTPPTSNVKVIGSKQANVAAQQQKEEDDDSDISISISSSSDGEDEDDDDLMLSSDDDE</sequence>
<dbReference type="RefSeq" id="XP_044552167.1">
    <property type="nucleotide sequence ID" value="XM_044685773.1"/>
</dbReference>
<accession>A0AA88GSP8</accession>
<dbReference type="GeneID" id="68093481"/>
<keyword evidence="3" id="KW-1185">Reference proteome</keyword>